<dbReference type="FunFam" id="1.25.40.10:FF:000090">
    <property type="entry name" value="Pentatricopeptide repeat-containing protein, chloroplastic"/>
    <property type="match status" value="1"/>
</dbReference>
<dbReference type="InterPro" id="IPR046960">
    <property type="entry name" value="PPR_At4g14850-like_plant"/>
</dbReference>
<dbReference type="InterPro" id="IPR011990">
    <property type="entry name" value="TPR-like_helical_dom_sf"/>
</dbReference>
<dbReference type="FunFam" id="1.25.40.10:FF:000475">
    <property type="entry name" value="Pentatricopeptide repeat-containing protein At5g40410, mitochondrial"/>
    <property type="match status" value="1"/>
</dbReference>
<sequence length="606" mass="67729">MRKKVSHASWVHIRGLCNSTNWARVGVNHAQVPHLPDLLVRCARNKSIREGKVHHGMVIVGGLQADTLLSNILINFYSKCGLVHSAWQVFDAMPERSMVSWNTIIGAVIEHGKEQEKALILFMDMLREGTPPSGFTLSSILCACAAKSDVEVSKQLHAFACKTALCSNVFVGTALLDVYAKCYMIEDALHVFCNMEEKTDVTWSSMVAGFVQNELYEEALALAQKAQKMGLKYNQFTLSAALSACASLATPIEGCQVHSVLLRTGFNSNFHVIASLIHMYGKCGSIEEAYSVFSCTEEKNIVLWNAIISGFSKHARCTEAMILFEKMQQLGLYPNEVTCVAVISACSHMGWVAEGKKYFALMKEYNVEPNVHHYACMVDVLGRAGLIHEARDLMENMPFKPTVSMWGSLLGSSRVYGELEVAEMATGHLRQMEPNNAGNLVLLSNTYAVSKRWDDVMRVRKILKDSGTKKEKGKSWIEVRDRVHTFVAGEGSHPLIDEICAKLEDLENAMRKLAYKAEVDFDTHNVDYSQKEELLRYHSEKLALAFGLISLPSTAPIRIKKNLRICGDCHSTMKLASKITGRVIIVRDTNRFHHFKDGTCSCRDFW</sequence>
<dbReference type="Gene3D" id="1.25.40.10">
    <property type="entry name" value="Tetratricopeptide repeat domain"/>
    <property type="match status" value="3"/>
</dbReference>
<organism evidence="6 7">
    <name type="scientific">Aristolochia fimbriata</name>
    <name type="common">White veined hardy Dutchman's pipe vine</name>
    <dbReference type="NCBI Taxonomy" id="158543"/>
    <lineage>
        <taxon>Eukaryota</taxon>
        <taxon>Viridiplantae</taxon>
        <taxon>Streptophyta</taxon>
        <taxon>Embryophyta</taxon>
        <taxon>Tracheophyta</taxon>
        <taxon>Spermatophyta</taxon>
        <taxon>Magnoliopsida</taxon>
        <taxon>Magnoliidae</taxon>
        <taxon>Piperales</taxon>
        <taxon>Aristolochiaceae</taxon>
        <taxon>Aristolochia</taxon>
    </lineage>
</organism>
<dbReference type="InterPro" id="IPR032867">
    <property type="entry name" value="DYW_dom"/>
</dbReference>
<name>A0AAV7E114_ARIFI</name>
<evidence type="ECO:0000256" key="3">
    <source>
        <dbReference type="ARBA" id="ARBA00022946"/>
    </source>
</evidence>
<dbReference type="GO" id="GO:0003723">
    <property type="term" value="F:RNA binding"/>
    <property type="evidence" value="ECO:0007669"/>
    <property type="project" value="InterPro"/>
</dbReference>
<evidence type="ECO:0000256" key="1">
    <source>
        <dbReference type="ARBA" id="ARBA00006643"/>
    </source>
</evidence>
<evidence type="ECO:0000256" key="2">
    <source>
        <dbReference type="ARBA" id="ARBA00022737"/>
    </source>
</evidence>
<dbReference type="GO" id="GO:0008270">
    <property type="term" value="F:zinc ion binding"/>
    <property type="evidence" value="ECO:0007669"/>
    <property type="project" value="InterPro"/>
</dbReference>
<dbReference type="InterPro" id="IPR046849">
    <property type="entry name" value="E2_motif"/>
</dbReference>
<dbReference type="NCBIfam" id="TIGR00756">
    <property type="entry name" value="PPR"/>
    <property type="match status" value="3"/>
</dbReference>
<dbReference type="AlphaFoldDB" id="A0AAV7E114"/>
<comment type="similarity">
    <text evidence="1">Belongs to the PPR family. PCMP-H subfamily.</text>
</comment>
<evidence type="ECO:0000256" key="4">
    <source>
        <dbReference type="PROSITE-ProRule" id="PRU00708"/>
    </source>
</evidence>
<feature type="repeat" description="PPR" evidence="4">
    <location>
        <begin position="300"/>
        <end position="334"/>
    </location>
</feature>
<feature type="repeat" description="PPR" evidence="4">
    <location>
        <begin position="66"/>
        <end position="96"/>
    </location>
</feature>
<dbReference type="Pfam" id="PF20430">
    <property type="entry name" value="Eplus_motif"/>
    <property type="match status" value="1"/>
</dbReference>
<evidence type="ECO:0000313" key="6">
    <source>
        <dbReference type="EMBL" id="KAG9441057.1"/>
    </source>
</evidence>
<dbReference type="FunFam" id="1.25.40.10:FF:000488">
    <property type="entry name" value="Pentatricopeptide repeat-containing protein, mitochondrial"/>
    <property type="match status" value="1"/>
</dbReference>
<dbReference type="Pfam" id="PF20431">
    <property type="entry name" value="E_motif"/>
    <property type="match status" value="1"/>
</dbReference>
<proteinExistence type="inferred from homology"/>
<evidence type="ECO:0000313" key="7">
    <source>
        <dbReference type="Proteomes" id="UP000825729"/>
    </source>
</evidence>
<dbReference type="Pfam" id="PF14432">
    <property type="entry name" value="DYW_deaminase"/>
    <property type="match status" value="1"/>
</dbReference>
<keyword evidence="3" id="KW-0809">Transit peptide</keyword>
<dbReference type="Pfam" id="PF01535">
    <property type="entry name" value="PPR"/>
    <property type="match status" value="4"/>
</dbReference>
<keyword evidence="2" id="KW-0677">Repeat</keyword>
<dbReference type="PANTHER" id="PTHR47926">
    <property type="entry name" value="PENTATRICOPEPTIDE REPEAT-CONTAINING PROTEIN"/>
    <property type="match status" value="1"/>
</dbReference>
<feature type="repeat" description="PPR" evidence="4">
    <location>
        <begin position="199"/>
        <end position="233"/>
    </location>
</feature>
<keyword evidence="7" id="KW-1185">Reference proteome</keyword>
<dbReference type="PROSITE" id="PS51375">
    <property type="entry name" value="PPR"/>
    <property type="match status" value="5"/>
</dbReference>
<dbReference type="Pfam" id="PF13041">
    <property type="entry name" value="PPR_2"/>
    <property type="match status" value="2"/>
</dbReference>
<accession>A0AAV7E114</accession>
<feature type="repeat" description="PPR" evidence="4">
    <location>
        <begin position="97"/>
        <end position="132"/>
    </location>
</feature>
<evidence type="ECO:0000259" key="5">
    <source>
        <dbReference type="Pfam" id="PF14432"/>
    </source>
</evidence>
<dbReference type="GO" id="GO:0009451">
    <property type="term" value="P:RNA modification"/>
    <property type="evidence" value="ECO:0007669"/>
    <property type="project" value="InterPro"/>
</dbReference>
<feature type="domain" description="DYW" evidence="5">
    <location>
        <begin position="515"/>
        <end position="606"/>
    </location>
</feature>
<feature type="repeat" description="PPR" evidence="4">
    <location>
        <begin position="335"/>
        <end position="369"/>
    </location>
</feature>
<dbReference type="Proteomes" id="UP000825729">
    <property type="component" value="Unassembled WGS sequence"/>
</dbReference>
<dbReference type="PANTHER" id="PTHR47926:SF542">
    <property type="entry name" value="PENTATRICOPEPTIDE REPEAT-CONTAINING PROTEIN"/>
    <property type="match status" value="1"/>
</dbReference>
<reference evidence="6 7" key="1">
    <citation type="submission" date="2021-07" db="EMBL/GenBank/DDBJ databases">
        <title>The Aristolochia fimbriata genome: insights into angiosperm evolution, floral development and chemical biosynthesis.</title>
        <authorList>
            <person name="Jiao Y."/>
        </authorList>
    </citation>
    <scope>NUCLEOTIDE SEQUENCE [LARGE SCALE GENOMIC DNA]</scope>
    <source>
        <strain evidence="6">IBCAS-2021</strain>
        <tissue evidence="6">Leaf</tissue>
    </source>
</reference>
<gene>
    <name evidence="6" type="ORF">H6P81_016911</name>
</gene>
<dbReference type="InterPro" id="IPR002885">
    <property type="entry name" value="PPR_rpt"/>
</dbReference>
<dbReference type="EMBL" id="JAINDJ010000007">
    <property type="protein sequence ID" value="KAG9441057.1"/>
    <property type="molecule type" value="Genomic_DNA"/>
</dbReference>
<comment type="caution">
    <text evidence="6">The sequence shown here is derived from an EMBL/GenBank/DDBJ whole genome shotgun (WGS) entry which is preliminary data.</text>
</comment>
<dbReference type="InterPro" id="IPR046848">
    <property type="entry name" value="E_motif"/>
</dbReference>
<protein>
    <recommendedName>
        <fullName evidence="5">DYW domain-containing protein</fullName>
    </recommendedName>
</protein>